<dbReference type="STRING" id="945553.A0A0D2NLN3"/>
<protein>
    <submittedName>
        <fullName evidence="2">Uncharacterized protein</fullName>
    </submittedName>
</protein>
<accession>A0A0D2NLN3</accession>
<organism evidence="2 3">
    <name type="scientific">Hypholoma sublateritium (strain FD-334 SS-4)</name>
    <dbReference type="NCBI Taxonomy" id="945553"/>
    <lineage>
        <taxon>Eukaryota</taxon>
        <taxon>Fungi</taxon>
        <taxon>Dikarya</taxon>
        <taxon>Basidiomycota</taxon>
        <taxon>Agaricomycotina</taxon>
        <taxon>Agaricomycetes</taxon>
        <taxon>Agaricomycetidae</taxon>
        <taxon>Agaricales</taxon>
        <taxon>Agaricineae</taxon>
        <taxon>Strophariaceae</taxon>
        <taxon>Hypholoma</taxon>
    </lineage>
</organism>
<keyword evidence="3" id="KW-1185">Reference proteome</keyword>
<keyword evidence="1" id="KW-0175">Coiled coil</keyword>
<reference evidence="3" key="1">
    <citation type="submission" date="2014-04" db="EMBL/GenBank/DDBJ databases">
        <title>Evolutionary Origins and Diversification of the Mycorrhizal Mutualists.</title>
        <authorList>
            <consortium name="DOE Joint Genome Institute"/>
            <consortium name="Mycorrhizal Genomics Consortium"/>
            <person name="Kohler A."/>
            <person name="Kuo A."/>
            <person name="Nagy L.G."/>
            <person name="Floudas D."/>
            <person name="Copeland A."/>
            <person name="Barry K.W."/>
            <person name="Cichocki N."/>
            <person name="Veneault-Fourrey C."/>
            <person name="LaButti K."/>
            <person name="Lindquist E.A."/>
            <person name="Lipzen A."/>
            <person name="Lundell T."/>
            <person name="Morin E."/>
            <person name="Murat C."/>
            <person name="Riley R."/>
            <person name="Ohm R."/>
            <person name="Sun H."/>
            <person name="Tunlid A."/>
            <person name="Henrissat B."/>
            <person name="Grigoriev I.V."/>
            <person name="Hibbett D.S."/>
            <person name="Martin F."/>
        </authorList>
    </citation>
    <scope>NUCLEOTIDE SEQUENCE [LARGE SCALE GENOMIC DNA]</scope>
    <source>
        <strain evidence="3">FD-334 SS-4</strain>
    </source>
</reference>
<gene>
    <name evidence="2" type="ORF">HYPSUDRAFT_1094472</name>
</gene>
<feature type="non-terminal residue" evidence="2">
    <location>
        <position position="105"/>
    </location>
</feature>
<sequence>MRPKIVELTGAKLDLAEKVESLKHTVRSRDTFISQLENDLGEAREETERIEKAWKENLAEQEKRHREIQNGTTDIQIFRRGTRSSRRSSIRPLSACVPWRSSGQI</sequence>
<dbReference type="OrthoDB" id="10255630at2759"/>
<name>A0A0D2NLN3_HYPSF</name>
<dbReference type="AlphaFoldDB" id="A0A0D2NLN3"/>
<evidence type="ECO:0000313" key="2">
    <source>
        <dbReference type="EMBL" id="KJA19779.1"/>
    </source>
</evidence>
<evidence type="ECO:0000256" key="1">
    <source>
        <dbReference type="SAM" id="Coils"/>
    </source>
</evidence>
<dbReference type="Proteomes" id="UP000054270">
    <property type="component" value="Unassembled WGS sequence"/>
</dbReference>
<feature type="coiled-coil region" evidence="1">
    <location>
        <begin position="33"/>
        <end position="64"/>
    </location>
</feature>
<evidence type="ECO:0000313" key="3">
    <source>
        <dbReference type="Proteomes" id="UP000054270"/>
    </source>
</evidence>
<proteinExistence type="predicted"/>
<dbReference type="EMBL" id="KN817574">
    <property type="protein sequence ID" value="KJA19779.1"/>
    <property type="molecule type" value="Genomic_DNA"/>
</dbReference>